<evidence type="ECO:0000256" key="14">
    <source>
        <dbReference type="SAM" id="MobiDB-lite"/>
    </source>
</evidence>
<evidence type="ECO:0000256" key="7">
    <source>
        <dbReference type="ARBA" id="ARBA00023128"/>
    </source>
</evidence>
<comment type="subcellular location">
    <subcellularLocation>
        <location evidence="1">Mitochondrion inner membrane</location>
        <topology evidence="1">Peripheral membrane protein</topology>
        <orientation evidence="1">Intermembrane side</orientation>
    </subcellularLocation>
    <subcellularLocation>
        <location evidence="10">Mitochondrion outer membrane</location>
        <topology evidence="10">Peripheral membrane protein</topology>
        <orientation evidence="10">Intermembrane side</orientation>
    </subcellularLocation>
</comment>
<evidence type="ECO:0000256" key="12">
    <source>
        <dbReference type="ARBA" id="ARBA00049543"/>
    </source>
</evidence>
<evidence type="ECO:0000256" key="1">
    <source>
        <dbReference type="ARBA" id="ARBA00004137"/>
    </source>
</evidence>
<dbReference type="GO" id="GO:0005743">
    <property type="term" value="C:mitochondrial inner membrane"/>
    <property type="evidence" value="ECO:0007669"/>
    <property type="project" value="UniProtKB-SubCell"/>
</dbReference>
<dbReference type="InterPro" id="IPR000872">
    <property type="entry name" value="Tafazzin"/>
</dbReference>
<evidence type="ECO:0000313" key="16">
    <source>
        <dbReference type="EMBL" id="CAH0589950.1"/>
    </source>
</evidence>
<dbReference type="PANTHER" id="PTHR12497">
    <property type="entry name" value="TAZ PROTEIN TAFAZZIN"/>
    <property type="match status" value="1"/>
</dbReference>
<feature type="region of interest" description="Disordered" evidence="14">
    <location>
        <begin position="259"/>
        <end position="311"/>
    </location>
</feature>
<evidence type="ECO:0000256" key="9">
    <source>
        <dbReference type="ARBA" id="ARBA00023315"/>
    </source>
</evidence>
<keyword evidence="8" id="KW-0472">Membrane</keyword>
<keyword evidence="6" id="KW-0443">Lipid metabolism</keyword>
<dbReference type="GO" id="GO:0047184">
    <property type="term" value="F:1-acylglycerophosphocholine O-acyltransferase activity"/>
    <property type="evidence" value="ECO:0007669"/>
    <property type="project" value="TreeGrafter"/>
</dbReference>
<evidence type="ECO:0000256" key="2">
    <source>
        <dbReference type="ARBA" id="ARBA00010524"/>
    </source>
</evidence>
<evidence type="ECO:0000256" key="10">
    <source>
        <dbReference type="ARBA" id="ARBA00024323"/>
    </source>
</evidence>
<dbReference type="SUPFAM" id="SSF69593">
    <property type="entry name" value="Glycerol-3-phosphate (1)-acyltransferase"/>
    <property type="match status" value="1"/>
</dbReference>
<comment type="catalytic activity">
    <reaction evidence="11">
        <text>1'-[1,2-diacyl-sn-glycero-3-phospho],3'-[1-acyl-sn-glycero-3-phospho]-glycerol + a 1,2-diacyl-sn-glycero-3-phosphocholine = a cardiolipin + a 1-acyl-sn-glycero-3-phosphocholine</text>
        <dbReference type="Rhea" id="RHEA:33731"/>
        <dbReference type="ChEBI" id="CHEBI:57643"/>
        <dbReference type="ChEBI" id="CHEBI:58168"/>
        <dbReference type="ChEBI" id="CHEBI:62237"/>
        <dbReference type="ChEBI" id="CHEBI:64743"/>
    </reaction>
    <physiologicalReaction direction="left-to-right" evidence="11">
        <dbReference type="Rhea" id="RHEA:33732"/>
    </physiologicalReaction>
    <physiologicalReaction direction="right-to-left" evidence="11">
        <dbReference type="Rhea" id="RHEA:33733"/>
    </physiologicalReaction>
</comment>
<feature type="domain" description="Phospholipid/glycerol acyltransferase" evidence="15">
    <location>
        <begin position="64"/>
        <end position="188"/>
    </location>
</feature>
<reference evidence="16" key="1">
    <citation type="submission" date="2021-12" db="EMBL/GenBank/DDBJ databases">
        <authorList>
            <person name="King R."/>
        </authorList>
    </citation>
    <scope>NUCLEOTIDE SEQUENCE</scope>
</reference>
<evidence type="ECO:0000259" key="15">
    <source>
        <dbReference type="SMART" id="SM00563"/>
    </source>
</evidence>
<keyword evidence="4" id="KW-1000">Mitochondrion outer membrane</keyword>
<evidence type="ECO:0000256" key="6">
    <source>
        <dbReference type="ARBA" id="ARBA00023098"/>
    </source>
</evidence>
<keyword evidence="3" id="KW-0808">Transferase</keyword>
<feature type="compositionally biased region" description="Basic and acidic residues" evidence="14">
    <location>
        <begin position="263"/>
        <end position="311"/>
    </location>
</feature>
<evidence type="ECO:0000256" key="8">
    <source>
        <dbReference type="ARBA" id="ARBA00023136"/>
    </source>
</evidence>
<dbReference type="InterPro" id="IPR002123">
    <property type="entry name" value="Plipid/glycerol_acylTrfase"/>
</dbReference>
<evidence type="ECO:0000256" key="5">
    <source>
        <dbReference type="ARBA" id="ARBA00022792"/>
    </source>
</evidence>
<keyword evidence="7" id="KW-0496">Mitochondrion</keyword>
<dbReference type="CDD" id="cd07989">
    <property type="entry name" value="LPLAT_AGPAT-like"/>
    <property type="match status" value="1"/>
</dbReference>
<dbReference type="OrthoDB" id="193467at2759"/>
<gene>
    <name evidence="16" type="ORF">CINC_LOCUS4558</name>
</gene>
<evidence type="ECO:0000313" key="17">
    <source>
        <dbReference type="Proteomes" id="UP001154114"/>
    </source>
</evidence>
<organism evidence="16 17">
    <name type="scientific">Chrysodeixis includens</name>
    <name type="common">Soybean looper</name>
    <name type="synonym">Pseudoplusia includens</name>
    <dbReference type="NCBI Taxonomy" id="689277"/>
    <lineage>
        <taxon>Eukaryota</taxon>
        <taxon>Metazoa</taxon>
        <taxon>Ecdysozoa</taxon>
        <taxon>Arthropoda</taxon>
        <taxon>Hexapoda</taxon>
        <taxon>Insecta</taxon>
        <taxon>Pterygota</taxon>
        <taxon>Neoptera</taxon>
        <taxon>Endopterygota</taxon>
        <taxon>Lepidoptera</taxon>
        <taxon>Glossata</taxon>
        <taxon>Ditrysia</taxon>
        <taxon>Noctuoidea</taxon>
        <taxon>Noctuidae</taxon>
        <taxon>Plusiinae</taxon>
        <taxon>Chrysodeixis</taxon>
    </lineage>
</organism>
<protein>
    <recommendedName>
        <fullName evidence="13">Tafazzin family protein</fullName>
    </recommendedName>
</protein>
<name>A0A9P0BU13_CHRIL</name>
<dbReference type="Pfam" id="PF01553">
    <property type="entry name" value="Acyltransferase"/>
    <property type="match status" value="1"/>
</dbReference>
<comment type="catalytic activity">
    <reaction evidence="12">
        <text>1,2-di-(9Z-octadecenoyl)-sn-glycero-3-phosphocholine + 1-hexadecanoyl-sn-glycero-3-phosphocholine = 1-hexadecanoyl-2-(9Z-octadecenoyl)-sn-glycero-3-phosphocholine + 1-(9Z-octadecenoyl)-sn-glycero-3-phosphocholine</text>
        <dbReference type="Rhea" id="RHEA:43816"/>
        <dbReference type="ChEBI" id="CHEBI:28610"/>
        <dbReference type="ChEBI" id="CHEBI:72998"/>
        <dbReference type="ChEBI" id="CHEBI:73001"/>
        <dbReference type="ChEBI" id="CHEBI:74669"/>
    </reaction>
    <physiologicalReaction direction="left-to-right" evidence="12">
        <dbReference type="Rhea" id="RHEA:43817"/>
    </physiologicalReaction>
    <physiologicalReaction direction="right-to-left" evidence="12">
        <dbReference type="Rhea" id="RHEA:43818"/>
    </physiologicalReaction>
</comment>
<dbReference type="AlphaFoldDB" id="A0A9P0BU13"/>
<dbReference type="PRINTS" id="PR00979">
    <property type="entry name" value="TAFAZZIN"/>
</dbReference>
<dbReference type="EMBL" id="LR824021">
    <property type="protein sequence ID" value="CAH0589950.1"/>
    <property type="molecule type" value="Genomic_DNA"/>
</dbReference>
<accession>A0A9P0BU13</accession>
<evidence type="ECO:0000256" key="13">
    <source>
        <dbReference type="RuleBase" id="RU365062"/>
    </source>
</evidence>
<evidence type="ECO:0000256" key="11">
    <source>
        <dbReference type="ARBA" id="ARBA00047906"/>
    </source>
</evidence>
<dbReference type="GO" id="GO:0005741">
    <property type="term" value="C:mitochondrial outer membrane"/>
    <property type="evidence" value="ECO:0007669"/>
    <property type="project" value="UniProtKB-SubCell"/>
</dbReference>
<evidence type="ECO:0000256" key="3">
    <source>
        <dbReference type="ARBA" id="ARBA00022679"/>
    </source>
</evidence>
<evidence type="ECO:0000256" key="4">
    <source>
        <dbReference type="ARBA" id="ARBA00022787"/>
    </source>
</evidence>
<keyword evidence="9" id="KW-0012">Acyltransferase</keyword>
<sequence>MGYDIGWIIPRLRNPGRLWYCASSITVAVVGLFSKIIIEFLNKTTVYNRETLAAAVRRPRGQPLLTVSNHHSCFDDPGLWGVLDMGALVRFSRMRWSLAAHDICFTNALHSCFFALGKCVPVVRGAGVYQPAMDFCVERLSRGEWVHIFPEGRVNVAKEHIRFKWGVGRLVADCRSAPLIVPVWHEGMDAILPNREPYLLQFRKHVVLNVGQPIQIHHLLDKLRSANATEEETRKAITDRIQEELLRLRESTHALIRRAVGSHAEREAEREADSKVEREAEGKAERAADGKAERAPPERANGKHAEQERPL</sequence>
<comment type="similarity">
    <text evidence="2 13">Belongs to the taffazin family.</text>
</comment>
<dbReference type="GO" id="GO:0007007">
    <property type="term" value="P:inner mitochondrial membrane organization"/>
    <property type="evidence" value="ECO:0007669"/>
    <property type="project" value="TreeGrafter"/>
</dbReference>
<dbReference type="GO" id="GO:0035965">
    <property type="term" value="P:cardiolipin acyl-chain remodeling"/>
    <property type="evidence" value="ECO:0007669"/>
    <property type="project" value="TreeGrafter"/>
</dbReference>
<keyword evidence="5" id="KW-0999">Mitochondrion inner membrane</keyword>
<keyword evidence="17" id="KW-1185">Reference proteome</keyword>
<dbReference type="Proteomes" id="UP001154114">
    <property type="component" value="Chromosome 18"/>
</dbReference>
<dbReference type="PANTHER" id="PTHR12497:SF0">
    <property type="entry name" value="TAFAZZIN"/>
    <property type="match status" value="1"/>
</dbReference>
<dbReference type="SMART" id="SM00563">
    <property type="entry name" value="PlsC"/>
    <property type="match status" value="1"/>
</dbReference>
<proteinExistence type="inferred from homology"/>